<evidence type="ECO:0000256" key="6">
    <source>
        <dbReference type="ARBA" id="ARBA00022777"/>
    </source>
</evidence>
<evidence type="ECO:0000256" key="5">
    <source>
        <dbReference type="ARBA" id="ARBA00022741"/>
    </source>
</evidence>
<evidence type="ECO:0000259" key="10">
    <source>
        <dbReference type="PROSITE" id="PS50109"/>
    </source>
</evidence>
<dbReference type="Gene3D" id="2.130.10.10">
    <property type="entry name" value="YVTN repeat-like/Quinoprotein amine dehydrogenase"/>
    <property type="match status" value="2"/>
</dbReference>
<keyword evidence="7" id="KW-0067">ATP-binding</keyword>
<reference evidence="11 12" key="1">
    <citation type="submission" date="2011-07" db="EMBL/GenBank/DDBJ databases">
        <title>The complete genome of chromosome of Emticicia oligotrophica DSM 17448.</title>
        <authorList>
            <consortium name="US DOE Joint Genome Institute (JGI-PGF)"/>
            <person name="Lucas S."/>
            <person name="Han J."/>
            <person name="Lapidus A."/>
            <person name="Bruce D."/>
            <person name="Goodwin L."/>
            <person name="Pitluck S."/>
            <person name="Peters L."/>
            <person name="Kyrpides N."/>
            <person name="Mavromatis K."/>
            <person name="Ivanova N."/>
            <person name="Ovchinnikova G."/>
            <person name="Teshima H."/>
            <person name="Detter J.C."/>
            <person name="Tapia R."/>
            <person name="Han C."/>
            <person name="Land M."/>
            <person name="Hauser L."/>
            <person name="Markowitz V."/>
            <person name="Cheng J.-F."/>
            <person name="Hugenholtz P."/>
            <person name="Woyke T."/>
            <person name="Wu D."/>
            <person name="Tindall B."/>
            <person name="Pomrenke H."/>
            <person name="Brambilla E."/>
            <person name="Klenk H.-P."/>
            <person name="Eisen J.A."/>
        </authorList>
    </citation>
    <scope>NUCLEOTIDE SEQUENCE [LARGE SCALE GENOMIC DNA]</scope>
    <source>
        <strain evidence="11 12">DSM 17448</strain>
    </source>
</reference>
<evidence type="ECO:0000313" key="12">
    <source>
        <dbReference type="Proteomes" id="UP000002875"/>
    </source>
</evidence>
<feature type="domain" description="Histidine kinase" evidence="10">
    <location>
        <begin position="780"/>
        <end position="968"/>
    </location>
</feature>
<proteinExistence type="predicted"/>
<organism evidence="11 12">
    <name type="scientific">Emticicia oligotrophica (strain DSM 17448 / CIP 109782 / MTCC 6937 / GPTSA100-15)</name>
    <dbReference type="NCBI Taxonomy" id="929562"/>
    <lineage>
        <taxon>Bacteria</taxon>
        <taxon>Pseudomonadati</taxon>
        <taxon>Bacteroidota</taxon>
        <taxon>Cytophagia</taxon>
        <taxon>Cytophagales</taxon>
        <taxon>Leadbetterellaceae</taxon>
        <taxon>Emticicia</taxon>
    </lineage>
</organism>
<dbReference type="InterPro" id="IPR003594">
    <property type="entry name" value="HATPase_dom"/>
</dbReference>
<keyword evidence="3" id="KW-0597">Phosphoprotein</keyword>
<evidence type="ECO:0000256" key="9">
    <source>
        <dbReference type="SAM" id="Phobius"/>
    </source>
</evidence>
<evidence type="ECO:0000256" key="1">
    <source>
        <dbReference type="ARBA" id="ARBA00000085"/>
    </source>
</evidence>
<dbReference type="InterPro" id="IPR011123">
    <property type="entry name" value="Y_Y_Y"/>
</dbReference>
<dbReference type="Proteomes" id="UP000002875">
    <property type="component" value="Chromosome"/>
</dbReference>
<evidence type="ECO:0000256" key="7">
    <source>
        <dbReference type="ARBA" id="ARBA00022840"/>
    </source>
</evidence>
<name>A0ABN4AJ36_EMTOG</name>
<dbReference type="Pfam" id="PF02518">
    <property type="entry name" value="HATPase_c"/>
    <property type="match status" value="1"/>
</dbReference>
<keyword evidence="5" id="KW-0547">Nucleotide-binding</keyword>
<accession>A0ABN4AJ36</accession>
<evidence type="ECO:0000256" key="4">
    <source>
        <dbReference type="ARBA" id="ARBA00022679"/>
    </source>
</evidence>
<dbReference type="PROSITE" id="PS50109">
    <property type="entry name" value="HIS_KIN"/>
    <property type="match status" value="1"/>
</dbReference>
<feature type="transmembrane region" description="Helical" evidence="9">
    <location>
        <begin position="742"/>
        <end position="762"/>
    </location>
</feature>
<dbReference type="Pfam" id="PF07495">
    <property type="entry name" value="Y_Y_Y"/>
    <property type="match status" value="1"/>
</dbReference>
<dbReference type="InterPro" id="IPR036890">
    <property type="entry name" value="HATPase_C_sf"/>
</dbReference>
<dbReference type="EC" id="2.7.13.3" evidence="2"/>
<keyword evidence="9" id="KW-0472">Membrane</keyword>
<dbReference type="SUPFAM" id="SSF55874">
    <property type="entry name" value="ATPase domain of HSP90 chaperone/DNA topoisomerase II/histidine kinase"/>
    <property type="match status" value="1"/>
</dbReference>
<dbReference type="InterPro" id="IPR013783">
    <property type="entry name" value="Ig-like_fold"/>
</dbReference>
<dbReference type="CDD" id="cd16917">
    <property type="entry name" value="HATPase_UhpB-NarQ-NarX-like"/>
    <property type="match status" value="1"/>
</dbReference>
<dbReference type="SUPFAM" id="SSF63829">
    <property type="entry name" value="Calcium-dependent phosphotriesterase"/>
    <property type="match status" value="2"/>
</dbReference>
<dbReference type="Pfam" id="PF07730">
    <property type="entry name" value="HisKA_3"/>
    <property type="match status" value="1"/>
</dbReference>
<dbReference type="Pfam" id="PF07494">
    <property type="entry name" value="Reg_prop"/>
    <property type="match status" value="1"/>
</dbReference>
<keyword evidence="12" id="KW-1185">Reference proteome</keyword>
<dbReference type="GO" id="GO:0016301">
    <property type="term" value="F:kinase activity"/>
    <property type="evidence" value="ECO:0007669"/>
    <property type="project" value="UniProtKB-KW"/>
</dbReference>
<dbReference type="InterPro" id="IPR011110">
    <property type="entry name" value="Reg_prop"/>
</dbReference>
<dbReference type="PANTHER" id="PTHR24421">
    <property type="entry name" value="NITRATE/NITRITE SENSOR PROTEIN NARX-RELATED"/>
    <property type="match status" value="1"/>
</dbReference>
<keyword evidence="6 11" id="KW-0418">Kinase</keyword>
<keyword evidence="4" id="KW-0808">Transferase</keyword>
<evidence type="ECO:0000313" key="11">
    <source>
        <dbReference type="EMBL" id="AFK02137.1"/>
    </source>
</evidence>
<evidence type="ECO:0000256" key="2">
    <source>
        <dbReference type="ARBA" id="ARBA00012438"/>
    </source>
</evidence>
<evidence type="ECO:0000256" key="3">
    <source>
        <dbReference type="ARBA" id="ARBA00022553"/>
    </source>
</evidence>
<comment type="catalytic activity">
    <reaction evidence="1">
        <text>ATP + protein L-histidine = ADP + protein N-phospho-L-histidine.</text>
        <dbReference type="EC" id="2.7.13.3"/>
    </reaction>
</comment>
<dbReference type="InterPro" id="IPR050482">
    <property type="entry name" value="Sensor_HK_TwoCompSys"/>
</dbReference>
<sequence length="968" mass="110939">MLFARFVIATILLQAILLPKSLAQNLSFETITTKNGLASNNVLGIVKDSQGYLWIATNLGISRYDGYHFQSFGPMTVPNCLAISKDDILWFSNEKGLYSINTKSLVLSLKVLNNPNDSNPDNDHYNGLFIDNEGIVWSTDFHHIKSFDTKKNRLTTYRILEKNQRSPDIAKFVEDKQHTLWSISPIGLCKFDKIAQKWIRVISNRDFTSLAYDSFNQTFWLSNTNAQLLQFNHTTKNVVLKGTLSENIEKIQISDKNELWCISKNHLFQYQVNKEKFQEINPLDETEVILNTLFVDTSNTEIWLGSNEGILKKLPNNQLIRQVLIPKNIINKATSVRCFESIDEQNFLLATSTGELLSWHQTSNIFKKIYQFAQHEINAIKSFKNMRYIATDKGLYAQKANSQPQKILASAINDITLDNQNRLWILIPNETIKVLNLSTNQFSEPWKKLPYPNFFKENLFLKLHFSNTGHIWIAGWIPSGFGIARFNLKTNEFQELSSINDHKKFVTDYYLNVSETSKGDLLFSGYGGYNRLNRQGIIVEEIHAEEKKPIFADGQCFAIGEDLNENTYVGTAEGIVRISKKHQLSRFTQFDGLLNNDIRNGFLMTENQLLIGHKNSFSILNLQNNYIHTHTQQLKLSEISILGSNQKANLSSPLRFTRQQNTLSFAFSPLNFENQAKNKFRYRLNDINEQWIENGNNQTITFSNLKQGEYQLEVQYAEITGNWNTKSLIINFTILPAWYETWWFRIALALLGLGVGYGIYWYRINEFKKLQAIRNRISSDLHDEIGASLSSISILGGLVKQKLDEKHPGYSFAQMIHDEAKQAGTAIDYIIWNINPQFDSLESLFTRINSEASEIIEAKGIIYEFEATDLGSKNISIDKKRNIYLICKELINNALKHSQCNKISLKCEVKNKNLYLSFSDNGIGFDSSISSNRNGVKNIKARLQELQGSYQIISEEGQGTTYLMNIPI</sequence>
<dbReference type="InterPro" id="IPR005467">
    <property type="entry name" value="His_kinase_dom"/>
</dbReference>
<evidence type="ECO:0000256" key="8">
    <source>
        <dbReference type="ARBA" id="ARBA00023012"/>
    </source>
</evidence>
<dbReference type="InterPro" id="IPR011712">
    <property type="entry name" value="Sig_transdc_His_kin_sub3_dim/P"/>
</dbReference>
<dbReference type="Gene3D" id="3.30.565.10">
    <property type="entry name" value="Histidine kinase-like ATPase, C-terminal domain"/>
    <property type="match status" value="1"/>
</dbReference>
<dbReference type="PANTHER" id="PTHR24421:SF10">
    <property type="entry name" value="NITRATE_NITRITE SENSOR PROTEIN NARQ"/>
    <property type="match status" value="1"/>
</dbReference>
<dbReference type="Gene3D" id="1.20.5.1930">
    <property type="match status" value="1"/>
</dbReference>
<gene>
    <name evidence="11" type="ordered locus">Emtol_0986</name>
</gene>
<dbReference type="Gene3D" id="2.60.40.10">
    <property type="entry name" value="Immunoglobulins"/>
    <property type="match status" value="1"/>
</dbReference>
<keyword evidence="9" id="KW-1133">Transmembrane helix</keyword>
<keyword evidence="8" id="KW-0902">Two-component regulatory system</keyword>
<dbReference type="InterPro" id="IPR015943">
    <property type="entry name" value="WD40/YVTN_repeat-like_dom_sf"/>
</dbReference>
<dbReference type="EMBL" id="CP002961">
    <property type="protein sequence ID" value="AFK02137.1"/>
    <property type="molecule type" value="Genomic_DNA"/>
</dbReference>
<protein>
    <recommendedName>
        <fullName evidence="2">histidine kinase</fullName>
        <ecNumber evidence="2">2.7.13.3</ecNumber>
    </recommendedName>
</protein>
<keyword evidence="9" id="KW-0812">Transmembrane</keyword>